<comment type="caution">
    <text evidence="1">The sequence shown here is derived from an EMBL/GenBank/DDBJ whole genome shotgun (WGS) entry which is preliminary data.</text>
</comment>
<sequence length="119" mass="12900">MCLLAASKLPCDMSCTPSLSLNNFGSSDDFTDEGTDIHKGSGFCSFFQELQAEVFNIVSHPECNGAAENCNMFVPFMIGSDTNASATRFQNFKLTMQNIQCEPGSYHGMDSTARVAATF</sequence>
<proteinExistence type="predicted"/>
<keyword evidence="2" id="KW-1185">Reference proteome</keyword>
<organism evidence="1 2">
    <name type="scientific">Coptis chinensis</name>
    <dbReference type="NCBI Taxonomy" id="261450"/>
    <lineage>
        <taxon>Eukaryota</taxon>
        <taxon>Viridiplantae</taxon>
        <taxon>Streptophyta</taxon>
        <taxon>Embryophyta</taxon>
        <taxon>Tracheophyta</taxon>
        <taxon>Spermatophyta</taxon>
        <taxon>Magnoliopsida</taxon>
        <taxon>Ranunculales</taxon>
        <taxon>Ranunculaceae</taxon>
        <taxon>Coptidoideae</taxon>
        <taxon>Coptis</taxon>
    </lineage>
</organism>
<gene>
    <name evidence="1" type="ORF">IFM89_033083</name>
</gene>
<protein>
    <submittedName>
        <fullName evidence="1">Uncharacterized protein</fullName>
    </submittedName>
</protein>
<dbReference type="EMBL" id="JADFTS010000003">
    <property type="protein sequence ID" value="KAF9617013.1"/>
    <property type="molecule type" value="Genomic_DNA"/>
</dbReference>
<name>A0A835II66_9MAGN</name>
<reference evidence="1 2" key="1">
    <citation type="submission" date="2020-10" db="EMBL/GenBank/DDBJ databases">
        <title>The Coptis chinensis genome and diversification of protoberbering-type alkaloids.</title>
        <authorList>
            <person name="Wang B."/>
            <person name="Shu S."/>
            <person name="Song C."/>
            <person name="Liu Y."/>
        </authorList>
    </citation>
    <scope>NUCLEOTIDE SEQUENCE [LARGE SCALE GENOMIC DNA]</scope>
    <source>
        <strain evidence="1">HL-2020</strain>
        <tissue evidence="1">Leaf</tissue>
    </source>
</reference>
<dbReference type="AlphaFoldDB" id="A0A835II66"/>
<evidence type="ECO:0000313" key="2">
    <source>
        <dbReference type="Proteomes" id="UP000631114"/>
    </source>
</evidence>
<evidence type="ECO:0000313" key="1">
    <source>
        <dbReference type="EMBL" id="KAF9617013.1"/>
    </source>
</evidence>
<accession>A0A835II66</accession>
<dbReference type="Proteomes" id="UP000631114">
    <property type="component" value="Unassembled WGS sequence"/>
</dbReference>